<dbReference type="EMBL" id="LCZI01000155">
    <property type="protein sequence ID" value="KKZ68050.1"/>
    <property type="molecule type" value="Genomic_DNA"/>
</dbReference>
<dbReference type="VEuPathDB" id="FungiDB:EMCG_06261"/>
<organism evidence="1 2">
    <name type="scientific">[Emmonsia] crescens</name>
    <dbReference type="NCBI Taxonomy" id="73230"/>
    <lineage>
        <taxon>Eukaryota</taxon>
        <taxon>Fungi</taxon>
        <taxon>Dikarya</taxon>
        <taxon>Ascomycota</taxon>
        <taxon>Pezizomycotina</taxon>
        <taxon>Eurotiomycetes</taxon>
        <taxon>Eurotiomycetidae</taxon>
        <taxon>Onygenales</taxon>
        <taxon>Ajellomycetaceae</taxon>
        <taxon>Emergomyces</taxon>
    </lineage>
</organism>
<sequence>MQVLDKEETKQIKYAAEVEHGPYKSQETRFAEAECDIGHWPFRLLHTGLEHPTTSLLPLLSMN</sequence>
<gene>
    <name evidence="1" type="ORF">EMCG_06261</name>
</gene>
<evidence type="ECO:0000313" key="1">
    <source>
        <dbReference type="EMBL" id="KKZ68050.1"/>
    </source>
</evidence>
<reference evidence="2" key="1">
    <citation type="journal article" date="2015" name="PLoS Genet.">
        <title>The dynamic genome and transcriptome of the human fungal pathogen Blastomyces and close relative Emmonsia.</title>
        <authorList>
            <person name="Munoz J.F."/>
            <person name="Gauthier G.M."/>
            <person name="Desjardins C.A."/>
            <person name="Gallo J.E."/>
            <person name="Holder J."/>
            <person name="Sullivan T.D."/>
            <person name="Marty A.J."/>
            <person name="Carmen J.C."/>
            <person name="Chen Z."/>
            <person name="Ding L."/>
            <person name="Gujja S."/>
            <person name="Magrini V."/>
            <person name="Misas E."/>
            <person name="Mitreva M."/>
            <person name="Priest M."/>
            <person name="Saif S."/>
            <person name="Whiston E.A."/>
            <person name="Young S."/>
            <person name="Zeng Q."/>
            <person name="Goldman W.E."/>
            <person name="Mardis E.R."/>
            <person name="Taylor J.W."/>
            <person name="McEwen J.G."/>
            <person name="Clay O.K."/>
            <person name="Klein B.S."/>
            <person name="Cuomo C.A."/>
        </authorList>
    </citation>
    <scope>NUCLEOTIDE SEQUENCE [LARGE SCALE GENOMIC DNA]</scope>
    <source>
        <strain evidence="2">UAMH 3008</strain>
    </source>
</reference>
<accession>A0A0G2ICQ0</accession>
<dbReference type="AlphaFoldDB" id="A0A0G2ICQ0"/>
<evidence type="ECO:0000313" key="2">
    <source>
        <dbReference type="Proteomes" id="UP000034164"/>
    </source>
</evidence>
<name>A0A0G2ICQ0_9EURO</name>
<proteinExistence type="predicted"/>
<comment type="caution">
    <text evidence="1">The sequence shown here is derived from an EMBL/GenBank/DDBJ whole genome shotgun (WGS) entry which is preliminary data.</text>
</comment>
<protein>
    <submittedName>
        <fullName evidence="1">Uncharacterized protein</fullName>
    </submittedName>
</protein>
<dbReference type="Proteomes" id="UP000034164">
    <property type="component" value="Unassembled WGS sequence"/>
</dbReference>